<evidence type="ECO:0000256" key="2">
    <source>
        <dbReference type="ARBA" id="ARBA00023242"/>
    </source>
</evidence>
<dbReference type="PANTHER" id="PTHR13681">
    <property type="entry name" value="SURVIVAL OF MOTOR NEURON-RELATED-SPLICING FACTOR 30-RELATED"/>
    <property type="match status" value="1"/>
</dbReference>
<feature type="compositionally biased region" description="Polar residues" evidence="3">
    <location>
        <begin position="405"/>
        <end position="426"/>
    </location>
</feature>
<dbReference type="Gene3D" id="2.40.50.770">
    <property type="entry name" value="RecQ-mediated genome instability protein Rmi1, C-terminal domain"/>
    <property type="match status" value="1"/>
</dbReference>
<feature type="region of interest" description="Disordered" evidence="3">
    <location>
        <begin position="184"/>
        <end position="238"/>
    </location>
</feature>
<dbReference type="Gene3D" id="1.10.8.10">
    <property type="entry name" value="DNA helicase RuvA subunit, C-terminal domain"/>
    <property type="match status" value="1"/>
</dbReference>
<dbReference type="SMART" id="SM01161">
    <property type="entry name" value="DUF1767"/>
    <property type="match status" value="1"/>
</dbReference>
<comment type="caution">
    <text evidence="5">The sequence shown here is derived from an EMBL/GenBank/DDBJ whole genome shotgun (WGS) entry which is preliminary data.</text>
</comment>
<feature type="compositionally biased region" description="Basic and acidic residues" evidence="3">
    <location>
        <begin position="485"/>
        <end position="501"/>
    </location>
</feature>
<keyword evidence="2" id="KW-0539">Nucleus</keyword>
<accession>A0AAV4HHG8</accession>
<feature type="compositionally biased region" description="Basic and acidic residues" evidence="3">
    <location>
        <begin position="427"/>
        <end position="443"/>
    </location>
</feature>
<feature type="compositionally biased region" description="Basic and acidic residues" evidence="3">
    <location>
        <begin position="465"/>
        <end position="476"/>
    </location>
</feature>
<gene>
    <name evidence="5" type="ORF">ElyMa_000979000</name>
</gene>
<evidence type="ECO:0000259" key="4">
    <source>
        <dbReference type="PROSITE" id="PS50030"/>
    </source>
</evidence>
<feature type="compositionally biased region" description="Polar residues" evidence="3">
    <location>
        <begin position="682"/>
        <end position="693"/>
    </location>
</feature>
<feature type="compositionally biased region" description="Basic and acidic residues" evidence="3">
    <location>
        <begin position="529"/>
        <end position="575"/>
    </location>
</feature>
<reference evidence="5 6" key="1">
    <citation type="journal article" date="2021" name="Elife">
        <title>Chloroplast acquisition without the gene transfer in kleptoplastic sea slugs, Plakobranchus ocellatus.</title>
        <authorList>
            <person name="Maeda T."/>
            <person name="Takahashi S."/>
            <person name="Yoshida T."/>
            <person name="Shimamura S."/>
            <person name="Takaki Y."/>
            <person name="Nagai Y."/>
            <person name="Toyoda A."/>
            <person name="Suzuki Y."/>
            <person name="Arimoto A."/>
            <person name="Ishii H."/>
            <person name="Satoh N."/>
            <person name="Nishiyama T."/>
            <person name="Hasebe M."/>
            <person name="Maruyama T."/>
            <person name="Minagawa J."/>
            <person name="Obokata J."/>
            <person name="Shigenobu S."/>
        </authorList>
    </citation>
    <scope>NUCLEOTIDE SEQUENCE [LARGE SCALE GENOMIC DNA]</scope>
</reference>
<dbReference type="InterPro" id="IPR015940">
    <property type="entry name" value="UBA"/>
</dbReference>
<dbReference type="EMBL" id="BMAT01001991">
    <property type="protein sequence ID" value="GFR96842.1"/>
    <property type="molecule type" value="Genomic_DNA"/>
</dbReference>
<evidence type="ECO:0000313" key="5">
    <source>
        <dbReference type="EMBL" id="GFR96842.1"/>
    </source>
</evidence>
<protein>
    <submittedName>
        <fullName evidence="5">Tudor domain-containing protein 3</fullName>
    </submittedName>
</protein>
<keyword evidence="6" id="KW-1185">Reference proteome</keyword>
<dbReference type="InterPro" id="IPR042470">
    <property type="entry name" value="RMI1_N_C_sf"/>
</dbReference>
<feature type="domain" description="UBA" evidence="4">
    <location>
        <begin position="265"/>
        <end position="305"/>
    </location>
</feature>
<feature type="compositionally biased region" description="Basic and acidic residues" evidence="3">
    <location>
        <begin position="364"/>
        <end position="375"/>
    </location>
</feature>
<feature type="compositionally biased region" description="Basic and acidic residues" evidence="3">
    <location>
        <begin position="694"/>
        <end position="704"/>
    </location>
</feature>
<proteinExistence type="predicted"/>
<dbReference type="Pfam" id="PF08585">
    <property type="entry name" value="RMI1_N_C"/>
    <property type="match status" value="1"/>
</dbReference>
<dbReference type="SUPFAM" id="SSF46934">
    <property type="entry name" value="UBA-like"/>
    <property type="match status" value="1"/>
</dbReference>
<name>A0AAV4HHG8_9GAST</name>
<comment type="subcellular location">
    <subcellularLocation>
        <location evidence="1">Nucleus</location>
    </subcellularLocation>
</comment>
<evidence type="ECO:0000256" key="1">
    <source>
        <dbReference type="ARBA" id="ARBA00004123"/>
    </source>
</evidence>
<feature type="compositionally biased region" description="Polar residues" evidence="3">
    <location>
        <begin position="776"/>
        <end position="786"/>
    </location>
</feature>
<feature type="compositionally biased region" description="Basic and acidic residues" evidence="3">
    <location>
        <begin position="222"/>
        <end position="238"/>
    </location>
</feature>
<dbReference type="Proteomes" id="UP000762676">
    <property type="component" value="Unassembled WGS sequence"/>
</dbReference>
<evidence type="ECO:0000313" key="6">
    <source>
        <dbReference type="Proteomes" id="UP000762676"/>
    </source>
</evidence>
<dbReference type="PANTHER" id="PTHR13681:SF24">
    <property type="entry name" value="TUDOR DOMAIN-CONTAINING PROTEIN 3"/>
    <property type="match status" value="1"/>
</dbReference>
<dbReference type="CDD" id="cd14291">
    <property type="entry name" value="UBA1_NUB1_like"/>
    <property type="match status" value="1"/>
</dbReference>
<feature type="compositionally biased region" description="Polar residues" evidence="3">
    <location>
        <begin position="518"/>
        <end position="527"/>
    </location>
</feature>
<feature type="compositionally biased region" description="Polar residues" evidence="3">
    <location>
        <begin position="444"/>
        <end position="463"/>
    </location>
</feature>
<dbReference type="PROSITE" id="PS50030">
    <property type="entry name" value="UBA"/>
    <property type="match status" value="1"/>
</dbReference>
<evidence type="ECO:0000256" key="3">
    <source>
        <dbReference type="SAM" id="MobiDB-lite"/>
    </source>
</evidence>
<feature type="region of interest" description="Disordered" evidence="3">
    <location>
        <begin position="303"/>
        <end position="796"/>
    </location>
</feature>
<feature type="compositionally biased region" description="Basic and acidic residues" evidence="3">
    <location>
        <begin position="648"/>
        <end position="681"/>
    </location>
</feature>
<feature type="compositionally biased region" description="Gly residues" evidence="3">
    <location>
        <begin position="318"/>
        <end position="331"/>
    </location>
</feature>
<dbReference type="InterPro" id="IPR013894">
    <property type="entry name" value="RMI1_OB"/>
</dbReference>
<feature type="compositionally biased region" description="Polar residues" evidence="3">
    <location>
        <begin position="604"/>
        <end position="614"/>
    </location>
</feature>
<sequence>MDINTFPLTWQSLEGPQLFKSAGTHMTHIKEDSLETFDAQEKGSKDAILKRILNTDLRDIGASWLDEDINRSKLDYVIGPAVLQLQKLRVVSAPKENEESQAAPKLCRLSLTDGHVTCSAVTLEPIKGIGVNTAPGTKVLLSGTIEVETSFLLLTGNNFRLLGGRVESLAEPWELKKTLAKQSLTRARGEGGPPPFVPFGKKIGKNPPPSFQKDNFKSLSTSKDKKAPESESEFEQQRQAEIKQALQAKSTSGGVKTFGGGNKAHINDRDVARITEMGFSAEQATAALRTSAGNVEEAIHQLLSGGPRYQRGGERGGGRGPGRGGGGGGEGGGRRGRRERDNDDDGDALIKTRPSGPATLFDFLETKIPAKEGKKASSSISKNVNQSTNISSSLSTPQDKLYNEPYQNKSNHPPQKPGNDTFSQRCSYRDGIQRDYNNGRREAANNSSQYHPQKAGQESSSQRCAYRDGIHKDNSRGGRVAGGNDSRRNQFESNQGDRGDRAYGQQQQSDIPPRFAKSGQQQRSGGQYNRDRVDSGQYNTEEHQGGYNKGTRDGQRGGGHDRRFDNAAGQEREAGRYNNAGEPGRHDREGVPGGYRAGSGRQDAYNNSHTSPSPQYRPPLTENSSRTGNLDKLRQENPAVNRPKPSVHSRDENMPKPSVHSRDENRPKPSVHSRDENRPDTGKSQGDSYSSNDNHYKGSYHQDQKTNNIQFGEGQNRRKGYQDHNSRTNGGYARQDVTAPGNRTSSQNFGGRESQLQRDGRGGGQPPRFNKRSEHYNNGQQYNPSHQGPMAHSSHYQDSFYGGHQFNMPDCSGVSIGDTVLAKYWEDGKRRFLHYFKNKNKHKQGTVDCSNLFPGKISQCSLKLKPVKLSLASTSQYN</sequence>
<dbReference type="AlphaFoldDB" id="A0AAV4HHG8"/>
<organism evidence="5 6">
    <name type="scientific">Elysia marginata</name>
    <dbReference type="NCBI Taxonomy" id="1093978"/>
    <lineage>
        <taxon>Eukaryota</taxon>
        <taxon>Metazoa</taxon>
        <taxon>Spiralia</taxon>
        <taxon>Lophotrochozoa</taxon>
        <taxon>Mollusca</taxon>
        <taxon>Gastropoda</taxon>
        <taxon>Heterobranchia</taxon>
        <taxon>Euthyneura</taxon>
        <taxon>Panpulmonata</taxon>
        <taxon>Sacoglossa</taxon>
        <taxon>Placobranchoidea</taxon>
        <taxon>Plakobranchidae</taxon>
        <taxon>Elysia</taxon>
    </lineage>
</organism>
<dbReference type="GO" id="GO:0005634">
    <property type="term" value="C:nucleus"/>
    <property type="evidence" value="ECO:0007669"/>
    <property type="project" value="UniProtKB-SubCell"/>
</dbReference>
<dbReference type="InterPro" id="IPR009060">
    <property type="entry name" value="UBA-like_sf"/>
</dbReference>
<dbReference type="SMART" id="SM00165">
    <property type="entry name" value="UBA"/>
    <property type="match status" value="1"/>
</dbReference>
<feature type="compositionally biased region" description="Polar residues" evidence="3">
    <location>
        <begin position="376"/>
        <end position="398"/>
    </location>
</feature>
<dbReference type="Pfam" id="PF00627">
    <property type="entry name" value="UBA"/>
    <property type="match status" value="1"/>
</dbReference>